<geneLocation type="plasmid" evidence="2 3">
    <name>pSCL4</name>
</geneLocation>
<reference evidence="2 3" key="1">
    <citation type="journal article" date="2010" name="Genome Biol. Evol.">
        <title>The sequence of a 1.8-mb bacterial linear plasmid reveals a rich evolutionary reservoir of secondary metabolic pathways.</title>
        <authorList>
            <person name="Medema M.H."/>
            <person name="Trefzer A."/>
            <person name="Kovalchuk A."/>
            <person name="van den Berg M."/>
            <person name="Mueller U."/>
            <person name="Heijne W."/>
            <person name="Wu L."/>
            <person name="Alam M.T."/>
            <person name="Ronning C.M."/>
            <person name="Nierman W.C."/>
            <person name="Bovenberg R.A.L."/>
            <person name="Breitling R."/>
            <person name="Takano E."/>
        </authorList>
    </citation>
    <scope>NUCLEOTIDE SEQUENCE [LARGE SCALE GENOMIC DNA]</scope>
    <source>
        <strain evidence="2">ATCC 27064</strain>
        <plasmid evidence="2 3">pSCL4</plasmid>
    </source>
</reference>
<sequence>MPSPWPTGNPARASAGSTGGVGQDPPPTGGRPRRRNGRPRANAAVRPPQGEVRDGEDAVGSPVGPIESGQRAAARTCLVGAVDPAAPVGAVSRARCGSSYSTLHRRCGDGGLPAPASRRPVDPDAALSELMARTAAGLREAVAPPAPAVG</sequence>
<gene>
    <name evidence="2" type="ORF">SCLAV_p1579</name>
</gene>
<evidence type="ECO:0000313" key="3">
    <source>
        <dbReference type="Proteomes" id="UP000002357"/>
    </source>
</evidence>
<organism evidence="2 3">
    <name type="scientific">Streptomyces clavuligerus</name>
    <dbReference type="NCBI Taxonomy" id="1901"/>
    <lineage>
        <taxon>Bacteria</taxon>
        <taxon>Bacillati</taxon>
        <taxon>Actinomycetota</taxon>
        <taxon>Actinomycetes</taxon>
        <taxon>Kitasatosporales</taxon>
        <taxon>Streptomycetaceae</taxon>
        <taxon>Streptomyces</taxon>
    </lineage>
</organism>
<keyword evidence="3" id="KW-1185">Reference proteome</keyword>
<dbReference type="Proteomes" id="UP000002357">
    <property type="component" value="Plasmid pSCL4"/>
</dbReference>
<protein>
    <submittedName>
        <fullName evidence="2">Uncharacterized protein</fullName>
    </submittedName>
</protein>
<accession>D5SMB7</accession>
<evidence type="ECO:0000256" key="1">
    <source>
        <dbReference type="SAM" id="MobiDB-lite"/>
    </source>
</evidence>
<keyword evidence="2" id="KW-0614">Plasmid</keyword>
<dbReference type="AlphaFoldDB" id="D5SMB7"/>
<feature type="region of interest" description="Disordered" evidence="1">
    <location>
        <begin position="1"/>
        <end position="72"/>
    </location>
</feature>
<evidence type="ECO:0000313" key="2">
    <source>
        <dbReference type="EMBL" id="EFG05060.2"/>
    </source>
</evidence>
<name>D5SMB7_STRCL</name>
<dbReference type="EMBL" id="CM000914">
    <property type="protein sequence ID" value="EFG05060.2"/>
    <property type="molecule type" value="Genomic_DNA"/>
</dbReference>
<proteinExistence type="predicted"/>
<feature type="compositionally biased region" description="Low complexity" evidence="1">
    <location>
        <begin position="39"/>
        <end position="48"/>
    </location>
</feature>